<keyword evidence="3" id="KW-0274">FAD</keyword>
<sequence>MRIVLVERRLHCRSGVPRVYTTETTPPPPHEIGINPVFLPSLWTIDNLPEPMMHFGIIVIGAGNAGYSAATTAAQHGVQNVLLIEKGPEGTGGNTYFTAGAFRTVFRGLEDVLPLVCNVTPAQAAKIDMQPYTEQNFLDDLARVTDGRADPVMAETLVRHSRDAIAWLSLIGVQFTLSFNRQAYEVNGRQKFWGGMVLSVKDGGKGLVQDHQRAAKNAGVSIWFETPALALITNDSGAVIGVTVLRYGKPTDLYSTAVVLACGGFEANPQMRAQYLGPGWDLAYVRGTPYNNGDGFRMTNDLAKAIGNWSGCHSTAWDATAPKDAGDPVLTNAFTKSGYPLGIMVNSAGKRFVDEGVDFRNYTYAKFGREILKQPGGIAFQIWDDRTIGWLRKEEYGGAVLREKVVAHSLEELAQKLFATDQVSQDAFLRTIEEYNQAVRANREQFPGRKWNPAMKDGLSTQSSFKRLSLPKSNWALPIDQAPFLAVKVTCGITFTFGGLKIEPETAAVISKHNENPIPGLFCCGEMVGGLFWGNYPGGSGLTAGTVWGRKAGANSAKSVRAGQLQEV</sequence>
<dbReference type="GO" id="GO:0016491">
    <property type="term" value="F:oxidoreductase activity"/>
    <property type="evidence" value="ECO:0007669"/>
    <property type="project" value="UniProtKB-KW"/>
</dbReference>
<feature type="domain" description="FAD-dependent oxidoreductase 2 FAD-binding" evidence="5">
    <location>
        <begin position="57"/>
        <end position="540"/>
    </location>
</feature>
<organism evidence="6 7">
    <name type="scientific">Sphaerosporella brunnea</name>
    <dbReference type="NCBI Taxonomy" id="1250544"/>
    <lineage>
        <taxon>Eukaryota</taxon>
        <taxon>Fungi</taxon>
        <taxon>Dikarya</taxon>
        <taxon>Ascomycota</taxon>
        <taxon>Pezizomycotina</taxon>
        <taxon>Pezizomycetes</taxon>
        <taxon>Pezizales</taxon>
        <taxon>Pyronemataceae</taxon>
        <taxon>Sphaerosporella</taxon>
    </lineage>
</organism>
<accession>A0A5J5EIR8</accession>
<dbReference type="InterPro" id="IPR036188">
    <property type="entry name" value="FAD/NAD-bd_sf"/>
</dbReference>
<reference evidence="6 7" key="1">
    <citation type="submission" date="2019-09" db="EMBL/GenBank/DDBJ databases">
        <title>Draft genome of the ectomycorrhizal ascomycete Sphaerosporella brunnea.</title>
        <authorList>
            <consortium name="DOE Joint Genome Institute"/>
            <person name="Benucci G.M."/>
            <person name="Marozzi G."/>
            <person name="Antonielli L."/>
            <person name="Sanchez S."/>
            <person name="Marco P."/>
            <person name="Wang X."/>
            <person name="Falini L.B."/>
            <person name="Barry K."/>
            <person name="Haridas S."/>
            <person name="Lipzen A."/>
            <person name="Labutti K."/>
            <person name="Grigoriev I.V."/>
            <person name="Murat C."/>
            <person name="Martin F."/>
            <person name="Albertini E."/>
            <person name="Donnini D."/>
            <person name="Bonito G."/>
        </authorList>
    </citation>
    <scope>NUCLEOTIDE SEQUENCE [LARGE SCALE GENOMIC DNA]</scope>
    <source>
        <strain evidence="6 7">Sb_GMNB300</strain>
    </source>
</reference>
<dbReference type="PRINTS" id="PR00411">
    <property type="entry name" value="PNDRDTASEI"/>
</dbReference>
<evidence type="ECO:0000256" key="2">
    <source>
        <dbReference type="ARBA" id="ARBA00022630"/>
    </source>
</evidence>
<gene>
    <name evidence="6" type="ORF">FN846DRAFT_818064</name>
</gene>
<evidence type="ECO:0000256" key="3">
    <source>
        <dbReference type="ARBA" id="ARBA00022827"/>
    </source>
</evidence>
<dbReference type="AlphaFoldDB" id="A0A5J5EIR8"/>
<name>A0A5J5EIR8_9PEZI</name>
<dbReference type="Gene3D" id="3.50.50.60">
    <property type="entry name" value="FAD/NAD(P)-binding domain"/>
    <property type="match status" value="1"/>
</dbReference>
<protein>
    <submittedName>
        <fullName evidence="6">FAD binding domain-containing protein</fullName>
    </submittedName>
</protein>
<dbReference type="InterPro" id="IPR003953">
    <property type="entry name" value="FAD-dep_OxRdtase_2_FAD-bd"/>
</dbReference>
<evidence type="ECO:0000256" key="1">
    <source>
        <dbReference type="ARBA" id="ARBA00001974"/>
    </source>
</evidence>
<dbReference type="PANTHER" id="PTHR43400:SF7">
    <property type="entry name" value="FAD-DEPENDENT OXIDOREDUCTASE 2 FAD BINDING DOMAIN-CONTAINING PROTEIN"/>
    <property type="match status" value="1"/>
</dbReference>
<comment type="cofactor">
    <cofactor evidence="1">
        <name>FAD</name>
        <dbReference type="ChEBI" id="CHEBI:57692"/>
    </cofactor>
</comment>
<dbReference type="Gene3D" id="3.90.700.10">
    <property type="entry name" value="Succinate dehydrogenase/fumarate reductase flavoprotein, catalytic domain"/>
    <property type="match status" value="1"/>
</dbReference>
<dbReference type="Proteomes" id="UP000326924">
    <property type="component" value="Unassembled WGS sequence"/>
</dbReference>
<evidence type="ECO:0000259" key="5">
    <source>
        <dbReference type="Pfam" id="PF00890"/>
    </source>
</evidence>
<dbReference type="SUPFAM" id="SSF51905">
    <property type="entry name" value="FAD/NAD(P)-binding domain"/>
    <property type="match status" value="1"/>
</dbReference>
<comment type="caution">
    <text evidence="6">The sequence shown here is derived from an EMBL/GenBank/DDBJ whole genome shotgun (WGS) entry which is preliminary data.</text>
</comment>
<dbReference type="Pfam" id="PF00890">
    <property type="entry name" value="FAD_binding_2"/>
    <property type="match status" value="1"/>
</dbReference>
<dbReference type="OrthoDB" id="7777654at2759"/>
<dbReference type="NCBIfam" id="NF006130">
    <property type="entry name" value="PRK08274.1"/>
    <property type="match status" value="1"/>
</dbReference>
<dbReference type="InterPro" id="IPR050315">
    <property type="entry name" value="FAD-oxidoreductase_2"/>
</dbReference>
<keyword evidence="4" id="KW-0560">Oxidoreductase</keyword>
<dbReference type="EMBL" id="VXIS01000253">
    <property type="protein sequence ID" value="KAA8895622.1"/>
    <property type="molecule type" value="Genomic_DNA"/>
</dbReference>
<dbReference type="InParanoid" id="A0A5J5EIR8"/>
<keyword evidence="7" id="KW-1185">Reference proteome</keyword>
<keyword evidence="2" id="KW-0285">Flavoprotein</keyword>
<evidence type="ECO:0000313" key="6">
    <source>
        <dbReference type="EMBL" id="KAA8895622.1"/>
    </source>
</evidence>
<dbReference type="PANTHER" id="PTHR43400">
    <property type="entry name" value="FUMARATE REDUCTASE"/>
    <property type="match status" value="1"/>
</dbReference>
<evidence type="ECO:0000313" key="7">
    <source>
        <dbReference type="Proteomes" id="UP000326924"/>
    </source>
</evidence>
<evidence type="ECO:0000256" key="4">
    <source>
        <dbReference type="ARBA" id="ARBA00023002"/>
    </source>
</evidence>
<dbReference type="SUPFAM" id="SSF56425">
    <property type="entry name" value="Succinate dehydrogenase/fumarate reductase flavoprotein, catalytic domain"/>
    <property type="match status" value="1"/>
</dbReference>
<proteinExistence type="predicted"/>
<dbReference type="InterPro" id="IPR027477">
    <property type="entry name" value="Succ_DH/fumarate_Rdtase_cat_sf"/>
</dbReference>